<gene>
    <name evidence="10" type="ORF">DXH78_15580</name>
</gene>
<comment type="caution">
    <text evidence="10">The sequence shown here is derived from an EMBL/GenBank/DDBJ whole genome shotgun (WGS) entry which is preliminary data.</text>
</comment>
<dbReference type="GO" id="GO:0006865">
    <property type="term" value="P:amino acid transport"/>
    <property type="evidence" value="ECO:0007669"/>
    <property type="project" value="UniProtKB-KW"/>
</dbReference>
<feature type="transmembrane region" description="Helical" evidence="9">
    <location>
        <begin position="65"/>
        <end position="84"/>
    </location>
</feature>
<dbReference type="AlphaFoldDB" id="A0A371B3C6"/>
<dbReference type="Proteomes" id="UP000263993">
    <property type="component" value="Unassembled WGS sequence"/>
</dbReference>
<feature type="transmembrane region" description="Helical" evidence="9">
    <location>
        <begin position="192"/>
        <end position="216"/>
    </location>
</feature>
<organism evidence="10 11">
    <name type="scientific">Undibacter mobilis</name>
    <dbReference type="NCBI Taxonomy" id="2292256"/>
    <lineage>
        <taxon>Bacteria</taxon>
        <taxon>Pseudomonadati</taxon>
        <taxon>Pseudomonadota</taxon>
        <taxon>Alphaproteobacteria</taxon>
        <taxon>Hyphomicrobiales</taxon>
        <taxon>Nitrobacteraceae</taxon>
        <taxon>Undibacter</taxon>
    </lineage>
</organism>
<evidence type="ECO:0000256" key="5">
    <source>
        <dbReference type="ARBA" id="ARBA00022970"/>
    </source>
</evidence>
<evidence type="ECO:0000313" key="10">
    <source>
        <dbReference type="EMBL" id="RDV02024.1"/>
    </source>
</evidence>
<reference evidence="11" key="1">
    <citation type="submission" date="2018-08" db="EMBL/GenBank/DDBJ databases">
        <authorList>
            <person name="Kim S.-J."/>
            <person name="Jung G.-Y."/>
        </authorList>
    </citation>
    <scope>NUCLEOTIDE SEQUENCE [LARGE SCALE GENOMIC DNA]</scope>
    <source>
        <strain evidence="11">GY_H</strain>
    </source>
</reference>
<dbReference type="GO" id="GO:0022857">
    <property type="term" value="F:transmembrane transporter activity"/>
    <property type="evidence" value="ECO:0007669"/>
    <property type="project" value="InterPro"/>
</dbReference>
<evidence type="ECO:0000256" key="6">
    <source>
        <dbReference type="ARBA" id="ARBA00022989"/>
    </source>
</evidence>
<comment type="subcellular location">
    <subcellularLocation>
        <location evidence="1">Cell membrane</location>
        <topology evidence="1">Multi-pass membrane protein</topology>
    </subcellularLocation>
</comment>
<dbReference type="RefSeq" id="WP_115518145.1">
    <property type="nucleotide sequence ID" value="NZ_QRGO01000002.1"/>
</dbReference>
<sequence>MSDTLNAILPQFFLGLVNGSIYALLSVGLTVIFGLLRIVNFVHGAQFMVGAFLSYLLLVYFGIGFWWSLLIAPLVVGLVSAAIERSMISRLYNIDHMYGLLFTLGLTLVLEGLFRYWFGSAGRAYVVPESLSGVVNLGFMYFPRYRLFVVIASVVLCLGTWLLIERTRAGSYLRAAHENPQLLRTFGINVSLLLTATYAFGAALAAVAGTLAAPIYQVGPFMGTHIMVVVFAIVVIGGMGSVKGTIAASFLLGIAETVTKIAFPQAASMAVFVIMAALLVLRPEGLFGRQESTR</sequence>
<evidence type="ECO:0000256" key="3">
    <source>
        <dbReference type="ARBA" id="ARBA00022475"/>
    </source>
</evidence>
<evidence type="ECO:0000256" key="9">
    <source>
        <dbReference type="SAM" id="Phobius"/>
    </source>
</evidence>
<keyword evidence="5" id="KW-0029">Amino-acid transport</keyword>
<evidence type="ECO:0000256" key="1">
    <source>
        <dbReference type="ARBA" id="ARBA00004651"/>
    </source>
</evidence>
<dbReference type="PANTHER" id="PTHR11795:SF442">
    <property type="entry name" value="ABC TRANSPORTER ATP-BINDING PROTEIN"/>
    <property type="match status" value="1"/>
</dbReference>
<dbReference type="EMBL" id="QRGO01000002">
    <property type="protein sequence ID" value="RDV02024.1"/>
    <property type="molecule type" value="Genomic_DNA"/>
</dbReference>
<feature type="transmembrane region" description="Helical" evidence="9">
    <location>
        <begin position="12"/>
        <end position="36"/>
    </location>
</feature>
<name>A0A371B3C6_9BRAD</name>
<keyword evidence="11" id="KW-1185">Reference proteome</keyword>
<comment type="similarity">
    <text evidence="8">Belongs to the binding-protein-dependent transport system permease family. LivHM subfamily.</text>
</comment>
<feature type="transmembrane region" description="Helical" evidence="9">
    <location>
        <begin position="96"/>
        <end position="118"/>
    </location>
</feature>
<keyword evidence="6 9" id="KW-1133">Transmembrane helix</keyword>
<proteinExistence type="inferred from homology"/>
<keyword evidence="2" id="KW-0813">Transport</keyword>
<dbReference type="Pfam" id="PF02653">
    <property type="entry name" value="BPD_transp_2"/>
    <property type="match status" value="1"/>
</dbReference>
<evidence type="ECO:0000313" key="11">
    <source>
        <dbReference type="Proteomes" id="UP000263993"/>
    </source>
</evidence>
<keyword evidence="7 9" id="KW-0472">Membrane</keyword>
<protein>
    <submittedName>
        <fullName evidence="10">Branched-chain amino acid ABC transporter permease</fullName>
    </submittedName>
</protein>
<keyword evidence="4 9" id="KW-0812">Transmembrane</keyword>
<feature type="transmembrane region" description="Helical" evidence="9">
    <location>
        <begin position="261"/>
        <end position="281"/>
    </location>
</feature>
<dbReference type="InterPro" id="IPR052157">
    <property type="entry name" value="BCAA_transport_permease"/>
</dbReference>
<evidence type="ECO:0000256" key="8">
    <source>
        <dbReference type="ARBA" id="ARBA00037998"/>
    </source>
</evidence>
<dbReference type="CDD" id="cd06582">
    <property type="entry name" value="TM_PBP1_LivH_like"/>
    <property type="match status" value="1"/>
</dbReference>
<dbReference type="PANTHER" id="PTHR11795">
    <property type="entry name" value="BRANCHED-CHAIN AMINO ACID TRANSPORT SYSTEM PERMEASE PROTEIN LIVH"/>
    <property type="match status" value="1"/>
</dbReference>
<evidence type="ECO:0000256" key="4">
    <source>
        <dbReference type="ARBA" id="ARBA00022692"/>
    </source>
</evidence>
<feature type="transmembrane region" description="Helical" evidence="9">
    <location>
        <begin position="228"/>
        <end position="255"/>
    </location>
</feature>
<dbReference type="InterPro" id="IPR001851">
    <property type="entry name" value="ABC_transp_permease"/>
</dbReference>
<evidence type="ECO:0000256" key="7">
    <source>
        <dbReference type="ARBA" id="ARBA00023136"/>
    </source>
</evidence>
<keyword evidence="3" id="KW-1003">Cell membrane</keyword>
<dbReference type="OrthoDB" id="7284468at2"/>
<accession>A0A371B3C6</accession>
<feature type="transmembrane region" description="Helical" evidence="9">
    <location>
        <begin position="147"/>
        <end position="164"/>
    </location>
</feature>
<evidence type="ECO:0000256" key="2">
    <source>
        <dbReference type="ARBA" id="ARBA00022448"/>
    </source>
</evidence>
<dbReference type="GO" id="GO:0005886">
    <property type="term" value="C:plasma membrane"/>
    <property type="evidence" value="ECO:0007669"/>
    <property type="project" value="UniProtKB-SubCell"/>
</dbReference>